<sequence length="56" mass="6614">MKHNKADATHVSDEKVQNQQGEKERQCLSVKERTSVLLWLTASLKFRFTHVYIHVF</sequence>
<accession>A0ABC9NEM9</accession>
<reference evidence="2" key="2">
    <citation type="submission" date="2013-11" db="EMBL/GenBank/DDBJ databases">
        <title>Draft genome sequence of Bacteroides uniformis (ATCC 8492).</title>
        <authorList>
            <person name="Sudarsanam P."/>
            <person name="Ley R."/>
            <person name="Guruge J."/>
            <person name="Turnbaugh P.J."/>
            <person name="Mahowald M."/>
            <person name="Liep D."/>
            <person name="Gordon J."/>
        </authorList>
    </citation>
    <scope>NUCLEOTIDE SEQUENCE</scope>
    <source>
        <strain evidence="2">ATCC 8492</strain>
    </source>
</reference>
<organism evidence="2 3">
    <name type="scientific">Bacteroides uniformis (strain ATCC 8492 / DSM 6597 / CCUG 4942 / CIP 103695 / JCM 5828 / KCTC 5204 / NCTC 13054 / VPI 0061)</name>
    <dbReference type="NCBI Taxonomy" id="411479"/>
    <lineage>
        <taxon>Bacteria</taxon>
        <taxon>Pseudomonadati</taxon>
        <taxon>Bacteroidota</taxon>
        <taxon>Bacteroidia</taxon>
        <taxon>Bacteroidales</taxon>
        <taxon>Bacteroidaceae</taxon>
        <taxon>Bacteroides</taxon>
    </lineage>
</organism>
<comment type="caution">
    <text evidence="2">The sequence shown here is derived from an EMBL/GenBank/DDBJ whole genome shotgun (WGS) entry which is preliminary data.</text>
</comment>
<dbReference type="EMBL" id="AAYH02000040">
    <property type="protein sequence ID" value="EDO55016.1"/>
    <property type="molecule type" value="Genomic_DNA"/>
</dbReference>
<keyword evidence="3" id="KW-1185">Reference proteome</keyword>
<proteinExistence type="predicted"/>
<name>A0ABC9NEM9_BACUC</name>
<feature type="region of interest" description="Disordered" evidence="1">
    <location>
        <begin position="1"/>
        <end position="26"/>
    </location>
</feature>
<reference evidence="2" key="1">
    <citation type="submission" date="2007-06" db="EMBL/GenBank/DDBJ databases">
        <authorList>
            <person name="Fulton L."/>
            <person name="Clifton S."/>
            <person name="Fulton B."/>
            <person name="Xu J."/>
            <person name="Minx P."/>
            <person name="Pepin K.H."/>
            <person name="Johnson M."/>
            <person name="Thiruvilangam P."/>
            <person name="Bhonagiri V."/>
            <person name="Nash W.E."/>
            <person name="Mardis E.R."/>
            <person name="Wilson R.K."/>
        </authorList>
    </citation>
    <scope>NUCLEOTIDE SEQUENCE [LARGE SCALE GENOMIC DNA]</scope>
    <source>
        <strain evidence="2">ATCC 8492</strain>
    </source>
</reference>
<evidence type="ECO:0000313" key="2">
    <source>
        <dbReference type="EMBL" id="EDO55016.1"/>
    </source>
</evidence>
<evidence type="ECO:0000256" key="1">
    <source>
        <dbReference type="SAM" id="MobiDB-lite"/>
    </source>
</evidence>
<dbReference type="Proteomes" id="UP000004110">
    <property type="component" value="Unassembled WGS sequence"/>
</dbReference>
<gene>
    <name evidence="2" type="ORF">BACUNI_01539</name>
</gene>
<evidence type="ECO:0000313" key="3">
    <source>
        <dbReference type="Proteomes" id="UP000004110"/>
    </source>
</evidence>
<dbReference type="AlphaFoldDB" id="A0ABC9NEM9"/>
<protein>
    <submittedName>
        <fullName evidence="2">Uncharacterized protein</fullName>
    </submittedName>
</protein>